<evidence type="ECO:0000256" key="1">
    <source>
        <dbReference type="SAM" id="MobiDB-lite"/>
    </source>
</evidence>
<name>X0WEM1_9ZZZZ</name>
<gene>
    <name evidence="2" type="ORF">S01H1_47451</name>
</gene>
<sequence length="32" mass="3648">RSTNQRESPQTLQKKDKPGATGQNGREHQNKQ</sequence>
<comment type="caution">
    <text evidence="2">The sequence shown here is derived from an EMBL/GenBank/DDBJ whole genome shotgun (WGS) entry which is preliminary data.</text>
</comment>
<feature type="non-terminal residue" evidence="2">
    <location>
        <position position="1"/>
    </location>
</feature>
<feature type="compositionally biased region" description="Polar residues" evidence="1">
    <location>
        <begin position="1"/>
        <end position="12"/>
    </location>
</feature>
<evidence type="ECO:0000313" key="2">
    <source>
        <dbReference type="EMBL" id="GAG21637.1"/>
    </source>
</evidence>
<proteinExistence type="predicted"/>
<organism evidence="2">
    <name type="scientific">marine sediment metagenome</name>
    <dbReference type="NCBI Taxonomy" id="412755"/>
    <lineage>
        <taxon>unclassified sequences</taxon>
        <taxon>metagenomes</taxon>
        <taxon>ecological metagenomes</taxon>
    </lineage>
</organism>
<dbReference type="AlphaFoldDB" id="X0WEM1"/>
<feature type="region of interest" description="Disordered" evidence="1">
    <location>
        <begin position="1"/>
        <end position="32"/>
    </location>
</feature>
<dbReference type="EMBL" id="BARS01030422">
    <property type="protein sequence ID" value="GAG21637.1"/>
    <property type="molecule type" value="Genomic_DNA"/>
</dbReference>
<protein>
    <submittedName>
        <fullName evidence="2">Uncharacterized protein</fullName>
    </submittedName>
</protein>
<reference evidence="2" key="1">
    <citation type="journal article" date="2014" name="Front. Microbiol.">
        <title>High frequency of phylogenetically diverse reductive dehalogenase-homologous genes in deep subseafloor sedimentary metagenomes.</title>
        <authorList>
            <person name="Kawai M."/>
            <person name="Futagami T."/>
            <person name="Toyoda A."/>
            <person name="Takaki Y."/>
            <person name="Nishi S."/>
            <person name="Hori S."/>
            <person name="Arai W."/>
            <person name="Tsubouchi T."/>
            <person name="Morono Y."/>
            <person name="Uchiyama I."/>
            <person name="Ito T."/>
            <person name="Fujiyama A."/>
            <person name="Inagaki F."/>
            <person name="Takami H."/>
        </authorList>
    </citation>
    <scope>NUCLEOTIDE SEQUENCE</scope>
    <source>
        <strain evidence="2">Expedition CK06-06</strain>
    </source>
</reference>
<accession>X0WEM1</accession>